<keyword evidence="1" id="KW-0479">Metal-binding</keyword>
<dbReference type="SMART" id="SM00829">
    <property type="entry name" value="PKS_ER"/>
    <property type="match status" value="1"/>
</dbReference>
<sequence length="345" mass="35826">MKAAILHAPNQMRLATVADPVTGRGDLVLRVAAATVCGTDIRVFRGRKTAGIRYPSTIGHEFSGEIVATDGPSPFSVGQRVGVCPAIPCGHCSQCLRGLENLCPDLQAIGYEIDGAFAEYIRIPARAVELGNVHVLPDHVGYEAAALIEPLACVLNGQNKVGLSQGDTVAILGAGPIGTLHVKLARLRGAARVIVSEPNAARRAAALQAGADVVLDPTTGDLRAAIRNETRGQGADVVICAIGIPALASQAVGLAAKGGRVSLFAGFSKGETGTLDVNAIHYDELQLTGAFGLTRHDYEVTLHMIADGRIDLSDMVTHRFGLTDIEQAFAVAESGAAMKVAVCNG</sequence>
<dbReference type="PANTHER" id="PTHR43401:SF2">
    <property type="entry name" value="L-THREONINE 3-DEHYDROGENASE"/>
    <property type="match status" value="1"/>
</dbReference>
<comment type="caution">
    <text evidence="5">The sequence shown here is derived from an EMBL/GenBank/DDBJ whole genome shotgun (WGS) entry which is preliminary data.</text>
</comment>
<evidence type="ECO:0000256" key="1">
    <source>
        <dbReference type="ARBA" id="ARBA00022723"/>
    </source>
</evidence>
<keyword evidence="3" id="KW-0560">Oxidoreductase</keyword>
<dbReference type="InterPro" id="IPR020843">
    <property type="entry name" value="ER"/>
</dbReference>
<dbReference type="InterPro" id="IPR013149">
    <property type="entry name" value="ADH-like_C"/>
</dbReference>
<dbReference type="InterPro" id="IPR050129">
    <property type="entry name" value="Zn_alcohol_dh"/>
</dbReference>
<evidence type="ECO:0000256" key="2">
    <source>
        <dbReference type="ARBA" id="ARBA00022833"/>
    </source>
</evidence>
<evidence type="ECO:0000256" key="3">
    <source>
        <dbReference type="ARBA" id="ARBA00023002"/>
    </source>
</evidence>
<dbReference type="SUPFAM" id="SSF50129">
    <property type="entry name" value="GroES-like"/>
    <property type="match status" value="1"/>
</dbReference>
<reference evidence="5 6" key="1">
    <citation type="journal article" date="2017" name="Int. J. Syst. Evol. Microbiol.">
        <title>Gemmobacter straminiformis sp. nov., isolated from an artificial fountain.</title>
        <authorList>
            <person name="Kang J.Y."/>
            <person name="Kim M.J."/>
            <person name="Chun J."/>
            <person name="Son K.P."/>
            <person name="Jahng K.Y."/>
        </authorList>
    </citation>
    <scope>NUCLEOTIDE SEQUENCE [LARGE SCALE GENOMIC DNA]</scope>
    <source>
        <strain evidence="5 6">CAM-8</strain>
    </source>
</reference>
<protein>
    <submittedName>
        <fullName evidence="5">Alcohol dehydrogenase catalytic domain-containing protein</fullName>
    </submittedName>
</protein>
<evidence type="ECO:0000313" key="6">
    <source>
        <dbReference type="Proteomes" id="UP000555411"/>
    </source>
</evidence>
<dbReference type="Pfam" id="PF08240">
    <property type="entry name" value="ADH_N"/>
    <property type="match status" value="1"/>
</dbReference>
<keyword evidence="6" id="KW-1185">Reference proteome</keyword>
<dbReference type="GO" id="GO:0016491">
    <property type="term" value="F:oxidoreductase activity"/>
    <property type="evidence" value="ECO:0007669"/>
    <property type="project" value="UniProtKB-KW"/>
</dbReference>
<keyword evidence="2" id="KW-0862">Zinc</keyword>
<dbReference type="Proteomes" id="UP000555411">
    <property type="component" value="Unassembled WGS sequence"/>
</dbReference>
<dbReference type="InterPro" id="IPR011032">
    <property type="entry name" value="GroES-like_sf"/>
</dbReference>
<name>A0A842IDD3_9RHOB</name>
<dbReference type="Gene3D" id="3.90.180.10">
    <property type="entry name" value="Medium-chain alcohol dehydrogenases, catalytic domain"/>
    <property type="match status" value="1"/>
</dbReference>
<dbReference type="GO" id="GO:0046872">
    <property type="term" value="F:metal ion binding"/>
    <property type="evidence" value="ECO:0007669"/>
    <property type="project" value="UniProtKB-KW"/>
</dbReference>
<evidence type="ECO:0000259" key="4">
    <source>
        <dbReference type="SMART" id="SM00829"/>
    </source>
</evidence>
<proteinExistence type="predicted"/>
<dbReference type="PANTHER" id="PTHR43401">
    <property type="entry name" value="L-THREONINE 3-DEHYDROGENASE"/>
    <property type="match status" value="1"/>
</dbReference>
<organism evidence="5 6">
    <name type="scientific">Paragemmobacter straminiformis</name>
    <dbReference type="NCBI Taxonomy" id="2045119"/>
    <lineage>
        <taxon>Bacteria</taxon>
        <taxon>Pseudomonadati</taxon>
        <taxon>Pseudomonadota</taxon>
        <taxon>Alphaproteobacteria</taxon>
        <taxon>Rhodobacterales</taxon>
        <taxon>Paracoccaceae</taxon>
        <taxon>Paragemmobacter</taxon>
    </lineage>
</organism>
<dbReference type="AlphaFoldDB" id="A0A842IDD3"/>
<accession>A0A842IDD3</accession>
<dbReference type="RefSeq" id="WP_185799207.1">
    <property type="nucleotide sequence ID" value="NZ_JACLQD010000008.1"/>
</dbReference>
<dbReference type="Pfam" id="PF00107">
    <property type="entry name" value="ADH_zinc_N"/>
    <property type="match status" value="1"/>
</dbReference>
<dbReference type="SUPFAM" id="SSF51735">
    <property type="entry name" value="NAD(P)-binding Rossmann-fold domains"/>
    <property type="match status" value="1"/>
</dbReference>
<feature type="domain" description="Enoyl reductase (ER)" evidence="4">
    <location>
        <begin position="7"/>
        <end position="342"/>
    </location>
</feature>
<dbReference type="InterPro" id="IPR013154">
    <property type="entry name" value="ADH-like_N"/>
</dbReference>
<gene>
    <name evidence="5" type="ORF">H7F16_18880</name>
</gene>
<evidence type="ECO:0000313" key="5">
    <source>
        <dbReference type="EMBL" id="MBC2837591.1"/>
    </source>
</evidence>
<dbReference type="InterPro" id="IPR036291">
    <property type="entry name" value="NAD(P)-bd_dom_sf"/>
</dbReference>
<dbReference type="Gene3D" id="3.40.50.720">
    <property type="entry name" value="NAD(P)-binding Rossmann-like Domain"/>
    <property type="match status" value="1"/>
</dbReference>
<dbReference type="EMBL" id="JACLQD010000008">
    <property type="protein sequence ID" value="MBC2837591.1"/>
    <property type="molecule type" value="Genomic_DNA"/>
</dbReference>
<dbReference type="CDD" id="cd08235">
    <property type="entry name" value="iditol_2_DH_like"/>
    <property type="match status" value="1"/>
</dbReference>